<dbReference type="RefSeq" id="WP_088862738.1">
    <property type="nucleotide sequence ID" value="NZ_CP014854.1"/>
</dbReference>
<keyword evidence="7" id="KW-0448">Lipopolysaccharide biosynthesis</keyword>
<keyword evidence="5" id="KW-0441">Lipid A biosynthesis</keyword>
<evidence type="ECO:0000259" key="12">
    <source>
        <dbReference type="Pfam" id="PF00892"/>
    </source>
</evidence>
<dbReference type="OrthoDB" id="102300at2157"/>
<feature type="transmembrane region" description="Helical" evidence="11">
    <location>
        <begin position="105"/>
        <end position="123"/>
    </location>
</feature>
<accession>A0A218P1I8</accession>
<dbReference type="InterPro" id="IPR000390">
    <property type="entry name" value="Small_drug/metabolite_transptr"/>
</dbReference>
<evidence type="ECO:0000256" key="9">
    <source>
        <dbReference type="ARBA" id="ARBA00023098"/>
    </source>
</evidence>
<dbReference type="Pfam" id="PF00892">
    <property type="entry name" value="EamA"/>
    <property type="match status" value="1"/>
</dbReference>
<keyword evidence="9" id="KW-0443">Lipid metabolism</keyword>
<feature type="transmembrane region" description="Helical" evidence="11">
    <location>
        <begin position="53"/>
        <end position="72"/>
    </location>
</feature>
<evidence type="ECO:0000256" key="4">
    <source>
        <dbReference type="ARBA" id="ARBA00022519"/>
    </source>
</evidence>
<evidence type="ECO:0000256" key="7">
    <source>
        <dbReference type="ARBA" id="ARBA00022985"/>
    </source>
</evidence>
<dbReference type="PANTHER" id="PTHR30561:SF9">
    <property type="entry name" value="4-AMINO-4-DEOXY-L-ARABINOSE-PHOSPHOUNDECAPRENOL FLIPPASE SUBUNIT ARNF-RELATED"/>
    <property type="match status" value="1"/>
</dbReference>
<dbReference type="GO" id="GO:0022857">
    <property type="term" value="F:transmembrane transporter activity"/>
    <property type="evidence" value="ECO:0007669"/>
    <property type="project" value="InterPro"/>
</dbReference>
<sequence length="125" mass="13541">MKLLSYGVLGTCILISGVTPILFKVGMNAVGSLDTMDRLLSLRTVKLVLSNKYILAGIALYLGSSILWLIGLSMLDVSLMYPLLSLAYVVTTVLAVLVLNEPVRMSRWMGVILIILGSILTGLNR</sequence>
<dbReference type="Gene3D" id="1.10.3730.20">
    <property type="match status" value="1"/>
</dbReference>
<comment type="subcellular location">
    <subcellularLocation>
        <location evidence="1">Cell membrane</location>
        <topology evidence="1">Multi-pass membrane protein</topology>
    </subcellularLocation>
</comment>
<gene>
    <name evidence="13" type="ORF">A3L02_03985</name>
</gene>
<feature type="transmembrane region" description="Helical" evidence="11">
    <location>
        <begin position="79"/>
        <end position="99"/>
    </location>
</feature>
<keyword evidence="2" id="KW-1003">Cell membrane</keyword>
<evidence type="ECO:0000313" key="13">
    <source>
        <dbReference type="EMBL" id="ASI98781.1"/>
    </source>
</evidence>
<dbReference type="GeneID" id="33323888"/>
<name>A0A218P1I8_THECE</name>
<evidence type="ECO:0000256" key="6">
    <source>
        <dbReference type="ARBA" id="ARBA00022692"/>
    </source>
</evidence>
<evidence type="ECO:0000256" key="1">
    <source>
        <dbReference type="ARBA" id="ARBA00004651"/>
    </source>
</evidence>
<dbReference type="GO" id="GO:0005886">
    <property type="term" value="C:plasma membrane"/>
    <property type="evidence" value="ECO:0007669"/>
    <property type="project" value="UniProtKB-SubCell"/>
</dbReference>
<dbReference type="KEGG" id="tce:A3L02_03985"/>
<evidence type="ECO:0000256" key="11">
    <source>
        <dbReference type="SAM" id="Phobius"/>
    </source>
</evidence>
<dbReference type="GO" id="GO:0006629">
    <property type="term" value="P:lipid metabolic process"/>
    <property type="evidence" value="ECO:0007669"/>
    <property type="project" value="UniProtKB-KW"/>
</dbReference>
<keyword evidence="10 11" id="KW-0472">Membrane</keyword>
<dbReference type="InterPro" id="IPR037185">
    <property type="entry name" value="EmrE-like"/>
</dbReference>
<keyword evidence="8 11" id="KW-1133">Transmembrane helix</keyword>
<dbReference type="PANTHER" id="PTHR30561">
    <property type="entry name" value="SMR FAMILY PROTON-DEPENDENT DRUG EFFLUX TRANSPORTER SUGE"/>
    <property type="match status" value="1"/>
</dbReference>
<evidence type="ECO:0000256" key="5">
    <source>
        <dbReference type="ARBA" id="ARBA00022556"/>
    </source>
</evidence>
<proteinExistence type="predicted"/>
<protein>
    <recommendedName>
        <fullName evidence="12">EamA domain-containing protein</fullName>
    </recommendedName>
</protein>
<reference evidence="13 14" key="1">
    <citation type="submission" date="2016-03" db="EMBL/GenBank/DDBJ databases">
        <title>Complete genome sequence of Thermococcus celer.</title>
        <authorList>
            <person name="Oger P.M."/>
        </authorList>
    </citation>
    <scope>NUCLEOTIDE SEQUENCE [LARGE SCALE GENOMIC DNA]</scope>
    <source>
        <strain evidence="13 14">Vu 13</strain>
    </source>
</reference>
<organism evidence="13 14">
    <name type="scientific">Thermococcus celer Vu 13 = JCM 8558</name>
    <dbReference type="NCBI Taxonomy" id="1293037"/>
    <lineage>
        <taxon>Archaea</taxon>
        <taxon>Methanobacteriati</taxon>
        <taxon>Methanobacteriota</taxon>
        <taxon>Thermococci</taxon>
        <taxon>Thermococcales</taxon>
        <taxon>Thermococcaceae</taxon>
        <taxon>Thermococcus</taxon>
    </lineage>
</organism>
<evidence type="ECO:0000256" key="2">
    <source>
        <dbReference type="ARBA" id="ARBA00022475"/>
    </source>
</evidence>
<dbReference type="EMBL" id="CP014854">
    <property type="protein sequence ID" value="ASI98781.1"/>
    <property type="molecule type" value="Genomic_DNA"/>
</dbReference>
<feature type="transmembrane region" description="Helical" evidence="11">
    <location>
        <begin position="12"/>
        <end position="33"/>
    </location>
</feature>
<feature type="domain" description="EamA" evidence="12">
    <location>
        <begin position="54"/>
        <end position="121"/>
    </location>
</feature>
<evidence type="ECO:0000256" key="3">
    <source>
        <dbReference type="ARBA" id="ARBA00022516"/>
    </source>
</evidence>
<keyword evidence="6 11" id="KW-0812">Transmembrane</keyword>
<dbReference type="SUPFAM" id="SSF103481">
    <property type="entry name" value="Multidrug resistance efflux transporter EmrE"/>
    <property type="match status" value="1"/>
</dbReference>
<keyword evidence="3" id="KW-0444">Lipid biosynthesis</keyword>
<evidence type="ECO:0000256" key="8">
    <source>
        <dbReference type="ARBA" id="ARBA00022989"/>
    </source>
</evidence>
<evidence type="ECO:0000256" key="10">
    <source>
        <dbReference type="ARBA" id="ARBA00023136"/>
    </source>
</evidence>
<dbReference type="Proteomes" id="UP000197156">
    <property type="component" value="Chromosome"/>
</dbReference>
<evidence type="ECO:0000313" key="14">
    <source>
        <dbReference type="Proteomes" id="UP000197156"/>
    </source>
</evidence>
<keyword evidence="14" id="KW-1185">Reference proteome</keyword>
<dbReference type="InterPro" id="IPR000620">
    <property type="entry name" value="EamA_dom"/>
</dbReference>
<dbReference type="AlphaFoldDB" id="A0A218P1I8"/>
<keyword evidence="4" id="KW-0997">Cell inner membrane</keyword>